<dbReference type="EMBL" id="CAJVAS010000002">
    <property type="protein sequence ID" value="CAG7604060.1"/>
    <property type="molecule type" value="Genomic_DNA"/>
</dbReference>
<sequence length="148" mass="16700">MAIMEPQTLDMSAILLGAYELADMIKNSAETADYLYWKQRKDEDQEVKRLMPLLNRKKELFEETQRFGHYHPNYHEAMDQVNEVIRQLDAIECVNRFKDAERKLDELLHEVSQSIAFAVSDTIKVPGNDPLDSGGGCSTGGSCSGKCG</sequence>
<gene>
    <name evidence="1" type="ORF">PAESOLCIP111_00658</name>
</gene>
<accession>A0A916NV85</accession>
<organism evidence="1 2">
    <name type="scientific">Paenibacillus solanacearum</name>
    <dbReference type="NCBI Taxonomy" id="2048548"/>
    <lineage>
        <taxon>Bacteria</taxon>
        <taxon>Bacillati</taxon>
        <taxon>Bacillota</taxon>
        <taxon>Bacilli</taxon>
        <taxon>Bacillales</taxon>
        <taxon>Paenibacillaceae</taxon>
        <taxon>Paenibacillus</taxon>
    </lineage>
</organism>
<dbReference type="RefSeq" id="WP_218090488.1">
    <property type="nucleotide sequence ID" value="NZ_CAJVAS010000002.1"/>
</dbReference>
<comment type="caution">
    <text evidence="1">The sequence shown here is derived from an EMBL/GenBank/DDBJ whole genome shotgun (WGS) entry which is preliminary data.</text>
</comment>
<dbReference type="Pfam" id="PF06133">
    <property type="entry name" value="Com_YlbF"/>
    <property type="match status" value="1"/>
</dbReference>
<dbReference type="AlphaFoldDB" id="A0A916NV85"/>
<dbReference type="Proteomes" id="UP000693672">
    <property type="component" value="Unassembled WGS sequence"/>
</dbReference>
<protein>
    <recommendedName>
        <fullName evidence="3">YlbF family regulator</fullName>
    </recommendedName>
</protein>
<dbReference type="InterPro" id="IPR052767">
    <property type="entry name" value="Bact_com_dev_regulator"/>
</dbReference>
<reference evidence="1" key="1">
    <citation type="submission" date="2021-06" db="EMBL/GenBank/DDBJ databases">
        <authorList>
            <person name="Criscuolo A."/>
        </authorList>
    </citation>
    <scope>NUCLEOTIDE SEQUENCE</scope>
    <source>
        <strain evidence="1">CIP111600</strain>
    </source>
</reference>
<proteinExistence type="predicted"/>
<name>A0A916NV85_9BACL</name>
<evidence type="ECO:0000313" key="2">
    <source>
        <dbReference type="Proteomes" id="UP000693672"/>
    </source>
</evidence>
<dbReference type="PANTHER" id="PTHR38448">
    <property type="entry name" value="REGULATORY PROTEIN YLBF-RELATED"/>
    <property type="match status" value="1"/>
</dbReference>
<keyword evidence="2" id="KW-1185">Reference proteome</keyword>
<evidence type="ECO:0008006" key="3">
    <source>
        <dbReference type="Google" id="ProtNLM"/>
    </source>
</evidence>
<dbReference type="PANTHER" id="PTHR38448:SF2">
    <property type="entry name" value="REGULATORY PROTEIN YLBF"/>
    <property type="match status" value="1"/>
</dbReference>
<evidence type="ECO:0000313" key="1">
    <source>
        <dbReference type="EMBL" id="CAG7604060.1"/>
    </source>
</evidence>
<dbReference type="InterPro" id="IPR010368">
    <property type="entry name" value="Com_YlbF"/>
</dbReference>